<feature type="coiled-coil region" evidence="1">
    <location>
        <begin position="147"/>
        <end position="181"/>
    </location>
</feature>
<evidence type="ECO:0000259" key="3">
    <source>
        <dbReference type="Pfam" id="PF16794"/>
    </source>
</evidence>
<protein>
    <recommendedName>
        <fullName evidence="3">Activating transcription factor 7-interacting protein Fn3 domain-containing protein</fullName>
    </recommendedName>
</protein>
<keyword evidence="1" id="KW-0175">Coiled coil</keyword>
<proteinExistence type="predicted"/>
<dbReference type="Proteomes" id="UP000789390">
    <property type="component" value="Unassembled WGS sequence"/>
</dbReference>
<dbReference type="Pfam" id="PF16794">
    <property type="entry name" value="fn3_4"/>
    <property type="match status" value="1"/>
</dbReference>
<dbReference type="EMBL" id="CAKKLH010000224">
    <property type="protein sequence ID" value="CAH0106608.1"/>
    <property type="molecule type" value="Genomic_DNA"/>
</dbReference>
<name>A0A8J2RRF0_9CRUS</name>
<feature type="region of interest" description="Disordered" evidence="2">
    <location>
        <begin position="1"/>
        <end position="29"/>
    </location>
</feature>
<feature type="compositionally biased region" description="Low complexity" evidence="2">
    <location>
        <begin position="81"/>
        <end position="93"/>
    </location>
</feature>
<feature type="compositionally biased region" description="Basic and acidic residues" evidence="2">
    <location>
        <begin position="263"/>
        <end position="276"/>
    </location>
</feature>
<dbReference type="InterPro" id="IPR056565">
    <property type="entry name" value="Fn3_ATF7IP"/>
</dbReference>
<accession>A0A8J2RRF0</accession>
<reference evidence="4" key="1">
    <citation type="submission" date="2021-11" db="EMBL/GenBank/DDBJ databases">
        <authorList>
            <person name="Schell T."/>
        </authorList>
    </citation>
    <scope>NUCLEOTIDE SEQUENCE</scope>
    <source>
        <strain evidence="4">M5</strain>
    </source>
</reference>
<dbReference type="InterPro" id="IPR036116">
    <property type="entry name" value="FN3_sf"/>
</dbReference>
<feature type="region of interest" description="Disordered" evidence="2">
    <location>
        <begin position="248"/>
        <end position="288"/>
    </location>
</feature>
<feature type="region of interest" description="Disordered" evidence="2">
    <location>
        <begin position="81"/>
        <end position="100"/>
    </location>
</feature>
<dbReference type="SUPFAM" id="SSF49265">
    <property type="entry name" value="Fibronectin type III"/>
    <property type="match status" value="1"/>
</dbReference>
<evidence type="ECO:0000256" key="1">
    <source>
        <dbReference type="SAM" id="Coils"/>
    </source>
</evidence>
<evidence type="ECO:0000313" key="4">
    <source>
        <dbReference type="EMBL" id="CAH0106608.1"/>
    </source>
</evidence>
<organism evidence="4 5">
    <name type="scientific">Daphnia galeata</name>
    <dbReference type="NCBI Taxonomy" id="27404"/>
    <lineage>
        <taxon>Eukaryota</taxon>
        <taxon>Metazoa</taxon>
        <taxon>Ecdysozoa</taxon>
        <taxon>Arthropoda</taxon>
        <taxon>Crustacea</taxon>
        <taxon>Branchiopoda</taxon>
        <taxon>Diplostraca</taxon>
        <taxon>Cladocera</taxon>
        <taxon>Anomopoda</taxon>
        <taxon>Daphniidae</taxon>
        <taxon>Daphnia</taxon>
    </lineage>
</organism>
<evidence type="ECO:0000313" key="5">
    <source>
        <dbReference type="Proteomes" id="UP000789390"/>
    </source>
</evidence>
<sequence>MEVKMEKTKSSQDKSPKENSTLSTGQCTSLKMEDVSPAKVKAGLLLPCIDQCESMDSFETNKSISLKNNIKLNIGLASLQSSSEENSSHSSSNKRPRLADVTPASNAQLLEENNAGPSKMEKSLKRYSREELERIIMGHMVGFYKPFSDIDQELDSCKKKIENLQQKNNFLTKEVVDLRNIVKSFVTKDAKNNVKPMKQLRSVGVQVSITNEKNDNVQSYSGVVKREELKSPSKEFISRDDYRVPRHVEEYDSASSSSSVSIPERKREDSKGKDIPKQAITSESVKTKEEDDELMVMFDKSTNFTQSDVSLNQHQTVPLLEPIPPKPIITITKTTENGTSALRISWKFPEKSKHAQVVSYCVFMLSESKPRFKSEDNWIPVGGLSSRMSCIIPLGRRDKLRSRYQFKVIATDIHGRKGLYSDVAHADFP</sequence>
<dbReference type="OrthoDB" id="6362845at2759"/>
<comment type="caution">
    <text evidence="4">The sequence shown here is derived from an EMBL/GenBank/DDBJ whole genome shotgun (WGS) entry which is preliminary data.</text>
</comment>
<evidence type="ECO:0000256" key="2">
    <source>
        <dbReference type="SAM" id="MobiDB-lite"/>
    </source>
</evidence>
<gene>
    <name evidence="4" type="ORF">DGAL_LOCUS9765</name>
</gene>
<feature type="compositionally biased region" description="Basic and acidic residues" evidence="2">
    <location>
        <begin position="1"/>
        <end position="17"/>
    </location>
</feature>
<feature type="compositionally biased region" description="Polar residues" evidence="2">
    <location>
        <begin position="18"/>
        <end position="29"/>
    </location>
</feature>
<feature type="domain" description="Activating transcription factor 7-interacting protein Fn3" evidence="3">
    <location>
        <begin position="323"/>
        <end position="424"/>
    </location>
</feature>
<dbReference type="AlphaFoldDB" id="A0A8J2RRF0"/>
<keyword evidence="5" id="KW-1185">Reference proteome</keyword>